<evidence type="ECO:0000256" key="7">
    <source>
        <dbReference type="RuleBase" id="RU003707"/>
    </source>
</evidence>
<accession>A0A061IX53</accession>
<dbReference type="FunFam" id="3.90.226.10:FF:000019">
    <property type="entry name" value="Enoyl-CoA hydratase, mitochondrial"/>
    <property type="match status" value="1"/>
</dbReference>
<dbReference type="GO" id="GO:0006635">
    <property type="term" value="P:fatty acid beta-oxidation"/>
    <property type="evidence" value="ECO:0007669"/>
    <property type="project" value="TreeGrafter"/>
</dbReference>
<evidence type="ECO:0000256" key="6">
    <source>
        <dbReference type="ARBA" id="ARBA00073937"/>
    </source>
</evidence>
<dbReference type="Pfam" id="PF00378">
    <property type="entry name" value="ECH_1"/>
    <property type="match status" value="1"/>
</dbReference>
<feature type="chain" id="PRO_5001601179" description="Probable enoyl-CoA hydratase, mitochondrial" evidence="8">
    <location>
        <begin position="19"/>
        <end position="267"/>
    </location>
</feature>
<feature type="signal peptide" evidence="8">
    <location>
        <begin position="1"/>
        <end position="18"/>
    </location>
</feature>
<comment type="similarity">
    <text evidence="1 7">Belongs to the enoyl-CoA hydratase/isomerase family.</text>
</comment>
<sequence>MLHRALLLLNSAAPLVKCSQKGAVMTLTLNRPKQLNAMNAELSDALAENMLKCDADPSVSVVIITGEGKAFVAGADIKAMAIQTFVDFYKHNMLRGLEVVAAVRKPVIAAVNGVALGGGCELAMMCDIIIASEKALFGQPEVKLGIIPGVGGTQRLPRLIGKSKAMEWVLTGDQYTAAEAERAGLVSHVVKHEELLPTATVIAEKIALNSTVAVSLAKDCINKSLGISLAEGLAYEQRTFQATFSTADQKEGMKAFLEKRKPNFQNA</sequence>
<name>A0A061IX53_TRYRA</name>
<keyword evidence="5" id="KW-0456">Lyase</keyword>
<evidence type="ECO:0000256" key="8">
    <source>
        <dbReference type="SAM" id="SignalP"/>
    </source>
</evidence>
<keyword evidence="8" id="KW-0732">Signal</keyword>
<dbReference type="PANTHER" id="PTHR11941">
    <property type="entry name" value="ENOYL-COA HYDRATASE-RELATED"/>
    <property type="match status" value="1"/>
</dbReference>
<evidence type="ECO:0000313" key="10">
    <source>
        <dbReference type="Proteomes" id="UP000031737"/>
    </source>
</evidence>
<dbReference type="EMBL" id="AUPL01005658">
    <property type="protein sequence ID" value="ESL06665.1"/>
    <property type="molecule type" value="Genomic_DNA"/>
</dbReference>
<evidence type="ECO:0000256" key="4">
    <source>
        <dbReference type="ARBA" id="ARBA00023098"/>
    </source>
</evidence>
<reference evidence="9 10" key="1">
    <citation type="submission" date="2013-07" db="EMBL/GenBank/DDBJ databases">
        <authorList>
            <person name="Stoco P.H."/>
            <person name="Wagner G."/>
            <person name="Gerber A."/>
            <person name="Zaha A."/>
            <person name="Thompson C."/>
            <person name="Bartholomeu D.C."/>
            <person name="Luckemeyer D.D."/>
            <person name="Bahia D."/>
            <person name="Loreto E."/>
            <person name="Prestes E.B."/>
            <person name="Lima F.M."/>
            <person name="Rodrigues-Luiz G."/>
            <person name="Vallejo G.A."/>
            <person name="Filho J.F."/>
            <person name="Monteiro K.M."/>
            <person name="Tyler K.M."/>
            <person name="de Almeida L.G."/>
            <person name="Ortiz M.F."/>
            <person name="Siervo M.A."/>
            <person name="de Moraes M.H."/>
            <person name="Cunha O.L."/>
            <person name="Mendonca-Neto R."/>
            <person name="Silva R."/>
            <person name="Teixeira S.M."/>
            <person name="Murta S.M."/>
            <person name="Sincero T.C."/>
            <person name="Mendes T.A."/>
            <person name="Urmenyi T.P."/>
            <person name="Silva V.G."/>
            <person name="da Rocha W.D."/>
            <person name="Andersson B."/>
            <person name="Romanha A.J."/>
            <person name="Steindel M."/>
            <person name="de Vasconcelos A.T."/>
            <person name="Grisard E.C."/>
        </authorList>
    </citation>
    <scope>NUCLEOTIDE SEQUENCE [LARGE SCALE GENOMIC DNA]</scope>
    <source>
        <strain evidence="9 10">SC58</strain>
    </source>
</reference>
<dbReference type="PROSITE" id="PS00166">
    <property type="entry name" value="ENOYL_COA_HYDRATASE"/>
    <property type="match status" value="1"/>
</dbReference>
<dbReference type="Gene3D" id="1.10.12.10">
    <property type="entry name" value="Lyase 2-enoyl-coa Hydratase, Chain A, domain 2"/>
    <property type="match status" value="1"/>
</dbReference>
<dbReference type="InterPro" id="IPR029045">
    <property type="entry name" value="ClpP/crotonase-like_dom_sf"/>
</dbReference>
<evidence type="ECO:0000256" key="2">
    <source>
        <dbReference type="ARBA" id="ARBA00012076"/>
    </source>
</evidence>
<comment type="caution">
    <text evidence="9">The sequence shown here is derived from an EMBL/GenBank/DDBJ whole genome shotgun (WGS) entry which is preliminary data.</text>
</comment>
<organism evidence="9 10">
    <name type="scientific">Trypanosoma rangeli SC58</name>
    <dbReference type="NCBI Taxonomy" id="429131"/>
    <lineage>
        <taxon>Eukaryota</taxon>
        <taxon>Discoba</taxon>
        <taxon>Euglenozoa</taxon>
        <taxon>Kinetoplastea</taxon>
        <taxon>Metakinetoplastina</taxon>
        <taxon>Trypanosomatida</taxon>
        <taxon>Trypanosomatidae</taxon>
        <taxon>Trypanosoma</taxon>
        <taxon>Herpetosoma</taxon>
    </lineage>
</organism>
<protein>
    <recommendedName>
        <fullName evidence="6">Probable enoyl-CoA hydratase, mitochondrial</fullName>
        <ecNumber evidence="2">4.2.1.17</ecNumber>
    </recommendedName>
</protein>
<dbReference type="Proteomes" id="UP000031737">
    <property type="component" value="Unassembled WGS sequence"/>
</dbReference>
<dbReference type="InterPro" id="IPR018376">
    <property type="entry name" value="Enoyl-CoA_hyd/isom_CS"/>
</dbReference>
<evidence type="ECO:0000256" key="1">
    <source>
        <dbReference type="ARBA" id="ARBA00005254"/>
    </source>
</evidence>
<keyword evidence="3" id="KW-0276">Fatty acid metabolism</keyword>
<dbReference type="OrthoDB" id="2018133at2759"/>
<keyword evidence="4" id="KW-0443">Lipid metabolism</keyword>
<evidence type="ECO:0000256" key="3">
    <source>
        <dbReference type="ARBA" id="ARBA00022832"/>
    </source>
</evidence>
<dbReference type="GO" id="GO:0004300">
    <property type="term" value="F:enoyl-CoA hydratase activity"/>
    <property type="evidence" value="ECO:0007669"/>
    <property type="project" value="UniProtKB-EC"/>
</dbReference>
<dbReference type="GO" id="GO:0005739">
    <property type="term" value="C:mitochondrion"/>
    <property type="evidence" value="ECO:0007669"/>
    <property type="project" value="TreeGrafter"/>
</dbReference>
<gene>
    <name evidence="9" type="ORF">TRSC58_05658</name>
</gene>
<evidence type="ECO:0000313" key="9">
    <source>
        <dbReference type="EMBL" id="ESL06665.1"/>
    </source>
</evidence>
<dbReference type="InterPro" id="IPR014748">
    <property type="entry name" value="Enoyl-CoA_hydra_C"/>
</dbReference>
<proteinExistence type="inferred from homology"/>
<dbReference type="PANTHER" id="PTHR11941:SF54">
    <property type="entry name" value="ENOYL-COA HYDRATASE, MITOCHONDRIAL"/>
    <property type="match status" value="1"/>
</dbReference>
<dbReference type="CDD" id="cd06558">
    <property type="entry name" value="crotonase-like"/>
    <property type="match status" value="1"/>
</dbReference>
<evidence type="ECO:0000256" key="5">
    <source>
        <dbReference type="ARBA" id="ARBA00023239"/>
    </source>
</evidence>
<dbReference type="EC" id="4.2.1.17" evidence="2"/>
<dbReference type="InterPro" id="IPR001753">
    <property type="entry name" value="Enoyl-CoA_hydra/iso"/>
</dbReference>
<dbReference type="SUPFAM" id="SSF52096">
    <property type="entry name" value="ClpP/crotonase"/>
    <property type="match status" value="1"/>
</dbReference>
<dbReference type="FunFam" id="1.10.12.10:FF:000001">
    <property type="entry name" value="Probable enoyl-CoA hydratase, mitochondrial"/>
    <property type="match status" value="1"/>
</dbReference>
<dbReference type="Gene3D" id="3.90.226.10">
    <property type="entry name" value="2-enoyl-CoA Hydratase, Chain A, domain 1"/>
    <property type="match status" value="1"/>
</dbReference>
<keyword evidence="10" id="KW-1185">Reference proteome</keyword>
<dbReference type="AlphaFoldDB" id="A0A061IX53"/>
<dbReference type="VEuPathDB" id="TriTrypDB:TRSC58_05658"/>